<reference evidence="1 2" key="1">
    <citation type="journal article" date="2017" name="Gigascience">
        <title>Draft genome of the honey bee ectoparasitic mite, Tropilaelaps mercedesae, is shaped by the parasitic life history.</title>
        <authorList>
            <person name="Dong X."/>
            <person name="Armstrong S.D."/>
            <person name="Xia D."/>
            <person name="Makepeace B.L."/>
            <person name="Darby A.C."/>
            <person name="Kadowaki T."/>
        </authorList>
    </citation>
    <scope>NUCLEOTIDE SEQUENCE [LARGE SCALE GENOMIC DNA]</scope>
    <source>
        <strain evidence="1">Wuxi-XJTLU</strain>
    </source>
</reference>
<evidence type="ECO:0000313" key="1">
    <source>
        <dbReference type="EMBL" id="OQR69447.1"/>
    </source>
</evidence>
<dbReference type="Proteomes" id="UP000192247">
    <property type="component" value="Unassembled WGS sequence"/>
</dbReference>
<organism evidence="1 2">
    <name type="scientific">Tropilaelaps mercedesae</name>
    <dbReference type="NCBI Taxonomy" id="418985"/>
    <lineage>
        <taxon>Eukaryota</taxon>
        <taxon>Metazoa</taxon>
        <taxon>Ecdysozoa</taxon>
        <taxon>Arthropoda</taxon>
        <taxon>Chelicerata</taxon>
        <taxon>Arachnida</taxon>
        <taxon>Acari</taxon>
        <taxon>Parasitiformes</taxon>
        <taxon>Mesostigmata</taxon>
        <taxon>Gamasina</taxon>
        <taxon>Dermanyssoidea</taxon>
        <taxon>Laelapidae</taxon>
        <taxon>Tropilaelaps</taxon>
    </lineage>
</organism>
<dbReference type="InParanoid" id="A0A1V9X7C7"/>
<gene>
    <name evidence="1" type="ORF">BIW11_12250</name>
</gene>
<comment type="caution">
    <text evidence="1">The sequence shown here is derived from an EMBL/GenBank/DDBJ whole genome shotgun (WGS) entry which is preliminary data.</text>
</comment>
<dbReference type="AlphaFoldDB" id="A0A1V9X7C7"/>
<protein>
    <submittedName>
        <fullName evidence="1">Zinc finger protein-like</fullName>
    </submittedName>
</protein>
<proteinExistence type="predicted"/>
<dbReference type="EMBL" id="MNPL01021043">
    <property type="protein sequence ID" value="OQR69447.1"/>
    <property type="molecule type" value="Genomic_DNA"/>
</dbReference>
<sequence length="212" mass="23436">MRWHLRSLLSGGAELLIEVRNQRWSSRKRRTSMSDTSDSRSDTMDDCMAAMVLMRLSVSPKSPRLSGSDSGECCCCCCCCYCCCFSDFTIMSLQDVAGGRQLIGRPVVVVRLPIWTPPRIPLGPEFRNGVNTIELATGLMQCREVLLSIMAAFWPFGICGSSSSSLDASLAACVHVERLRRSRIAARDVALRLSSRHCCHRLSAVQRIAVTL</sequence>
<evidence type="ECO:0000313" key="2">
    <source>
        <dbReference type="Proteomes" id="UP000192247"/>
    </source>
</evidence>
<accession>A0A1V9X7C7</accession>
<name>A0A1V9X7C7_9ACAR</name>
<keyword evidence="2" id="KW-1185">Reference proteome</keyword>